<keyword evidence="1" id="KW-0812">Transmembrane</keyword>
<feature type="transmembrane region" description="Helical" evidence="1">
    <location>
        <begin position="92"/>
        <end position="111"/>
    </location>
</feature>
<feature type="domain" description="Potassium channel" evidence="2">
    <location>
        <begin position="100"/>
        <end position="173"/>
    </location>
</feature>
<dbReference type="Gene3D" id="1.10.287.70">
    <property type="match status" value="1"/>
</dbReference>
<keyword evidence="4" id="KW-1185">Reference proteome</keyword>
<protein>
    <submittedName>
        <fullName evidence="3">Potassium channel family protein</fullName>
    </submittedName>
</protein>
<keyword evidence="3" id="KW-0406">Ion transport</keyword>
<dbReference type="Proteomes" id="UP001500752">
    <property type="component" value="Unassembled WGS sequence"/>
</dbReference>
<dbReference type="Pfam" id="PF07885">
    <property type="entry name" value="Ion_trans_2"/>
    <property type="match status" value="1"/>
</dbReference>
<dbReference type="InterPro" id="IPR013099">
    <property type="entry name" value="K_chnl_dom"/>
</dbReference>
<dbReference type="SUPFAM" id="SSF81324">
    <property type="entry name" value="Voltage-gated potassium channels"/>
    <property type="match status" value="1"/>
</dbReference>
<evidence type="ECO:0000313" key="3">
    <source>
        <dbReference type="EMBL" id="GAA3688583.1"/>
    </source>
</evidence>
<organism evidence="3 4">
    <name type="scientific">Arthrobacter ginkgonis</name>
    <dbReference type="NCBI Taxonomy" id="1630594"/>
    <lineage>
        <taxon>Bacteria</taxon>
        <taxon>Bacillati</taxon>
        <taxon>Actinomycetota</taxon>
        <taxon>Actinomycetes</taxon>
        <taxon>Micrococcales</taxon>
        <taxon>Micrococcaceae</taxon>
        <taxon>Arthrobacter</taxon>
    </lineage>
</organism>
<keyword evidence="1" id="KW-1133">Transmembrane helix</keyword>
<name>A0ABP7CH28_9MICC</name>
<evidence type="ECO:0000313" key="4">
    <source>
        <dbReference type="Proteomes" id="UP001500752"/>
    </source>
</evidence>
<evidence type="ECO:0000259" key="2">
    <source>
        <dbReference type="Pfam" id="PF07885"/>
    </source>
</evidence>
<keyword evidence="3" id="KW-0407">Ion channel</keyword>
<comment type="caution">
    <text evidence="3">The sequence shown here is derived from an EMBL/GenBank/DDBJ whole genome shotgun (WGS) entry which is preliminary data.</text>
</comment>
<proteinExistence type="predicted"/>
<reference evidence="4" key="1">
    <citation type="journal article" date="2019" name="Int. J. Syst. Evol. Microbiol.">
        <title>The Global Catalogue of Microorganisms (GCM) 10K type strain sequencing project: providing services to taxonomists for standard genome sequencing and annotation.</title>
        <authorList>
            <consortium name="The Broad Institute Genomics Platform"/>
            <consortium name="The Broad Institute Genome Sequencing Center for Infectious Disease"/>
            <person name="Wu L."/>
            <person name="Ma J."/>
        </authorList>
    </citation>
    <scope>NUCLEOTIDE SEQUENCE [LARGE SCALE GENOMIC DNA]</scope>
    <source>
        <strain evidence="4">JCM 30742</strain>
    </source>
</reference>
<accession>A0ABP7CH28</accession>
<gene>
    <name evidence="3" type="ORF">GCM10023081_27400</name>
</gene>
<dbReference type="EMBL" id="BAABEO010000019">
    <property type="protein sequence ID" value="GAA3688583.1"/>
    <property type="molecule type" value="Genomic_DNA"/>
</dbReference>
<dbReference type="GO" id="GO:0034220">
    <property type="term" value="P:monoatomic ion transmembrane transport"/>
    <property type="evidence" value="ECO:0007669"/>
    <property type="project" value="UniProtKB-KW"/>
</dbReference>
<feature type="transmembrane region" description="Helical" evidence="1">
    <location>
        <begin position="162"/>
        <end position="180"/>
    </location>
</feature>
<dbReference type="RefSeq" id="WP_345151534.1">
    <property type="nucleotide sequence ID" value="NZ_BAABEO010000019.1"/>
</dbReference>
<feature type="transmembrane region" description="Helical" evidence="1">
    <location>
        <begin position="25"/>
        <end position="47"/>
    </location>
</feature>
<keyword evidence="3" id="KW-0813">Transport</keyword>
<evidence type="ECO:0000256" key="1">
    <source>
        <dbReference type="SAM" id="Phobius"/>
    </source>
</evidence>
<feature type="transmembrane region" description="Helical" evidence="1">
    <location>
        <begin position="59"/>
        <end position="80"/>
    </location>
</feature>
<feature type="transmembrane region" description="Helical" evidence="1">
    <location>
        <begin position="131"/>
        <end position="150"/>
    </location>
</feature>
<sequence length="188" mass="20170">MATRRGDRGAPVHFQQLDQSSQRRLIYLVALRIVGLAALIFAIYFLIPVGGFNDPNPAAAWIRLAGLAAVFLAAMVVQMRRVAGAKVPQARAVEAVVHGVLLFVCLFALFYLSMSVTDAASFSEPLNRVDALYFTVTTFATVGFGDISAVSQLARAVVTVQMFAGLGLLFLVAKLSFYAARRSLGGTP</sequence>
<keyword evidence="1" id="KW-0472">Membrane</keyword>